<accession>A0A376AE94</accession>
<keyword evidence="2" id="KW-1185">Reference proteome</keyword>
<gene>
    <name evidence="1" type="ORF">RHIZ70_1813</name>
</gene>
<organism evidence="1 2">
    <name type="scientific">Ciceribacter selenitireducens ATCC BAA-1503</name>
    <dbReference type="NCBI Taxonomy" id="1336235"/>
    <lineage>
        <taxon>Bacteria</taxon>
        <taxon>Pseudomonadati</taxon>
        <taxon>Pseudomonadota</taxon>
        <taxon>Alphaproteobacteria</taxon>
        <taxon>Hyphomicrobiales</taxon>
        <taxon>Rhizobiaceae</taxon>
        <taxon>Ciceribacter</taxon>
    </lineage>
</organism>
<sequence length="58" mass="6414">MASARLKPVTRSWFNEPVAQNGGRFKRVMNTALVRKLVVALWKHASVGIVIEGAVVRP</sequence>
<name>A0A376AE94_9HYPH</name>
<evidence type="ECO:0000313" key="1">
    <source>
        <dbReference type="EMBL" id="SSC66105.1"/>
    </source>
</evidence>
<dbReference type="EMBL" id="UEYP01000021">
    <property type="protein sequence ID" value="SSC66105.1"/>
    <property type="molecule type" value="Genomic_DNA"/>
</dbReference>
<dbReference type="Proteomes" id="UP000254764">
    <property type="component" value="Unassembled WGS sequence"/>
</dbReference>
<protein>
    <submittedName>
        <fullName evidence="1">Uncharacterized protein</fullName>
    </submittedName>
</protein>
<reference evidence="2" key="1">
    <citation type="submission" date="2018-07" db="EMBL/GenBank/DDBJ databases">
        <authorList>
            <person name="Peiro R."/>
            <person name="Begona"/>
            <person name="Cbmso G."/>
            <person name="Lopez M."/>
            <person name="Gonzalez S."/>
        </authorList>
    </citation>
    <scope>NUCLEOTIDE SEQUENCE [LARGE SCALE GENOMIC DNA]</scope>
</reference>
<evidence type="ECO:0000313" key="2">
    <source>
        <dbReference type="Proteomes" id="UP000254764"/>
    </source>
</evidence>
<dbReference type="AlphaFoldDB" id="A0A376AE94"/>
<proteinExistence type="predicted"/>